<proteinExistence type="predicted"/>
<organism evidence="2 3">
    <name type="scientific">Rathayibacter festucae DSM 15932</name>
    <dbReference type="NCBI Taxonomy" id="1328866"/>
    <lineage>
        <taxon>Bacteria</taxon>
        <taxon>Bacillati</taxon>
        <taxon>Actinomycetota</taxon>
        <taxon>Actinomycetes</taxon>
        <taxon>Micrococcales</taxon>
        <taxon>Microbacteriaceae</taxon>
        <taxon>Rathayibacter</taxon>
    </lineage>
</organism>
<dbReference type="AlphaFoldDB" id="A0A3T0T208"/>
<dbReference type="EMBL" id="CP028137">
    <property type="protein sequence ID" value="AZZ52658.1"/>
    <property type="molecule type" value="Genomic_DNA"/>
</dbReference>
<keyword evidence="1" id="KW-0812">Transmembrane</keyword>
<gene>
    <name evidence="2" type="ORF">C1I64_11805</name>
</gene>
<reference evidence="2 3" key="1">
    <citation type="submission" date="2018-03" db="EMBL/GenBank/DDBJ databases">
        <title>Bacteriophage NCPPB3778 and a type I-E CRISPR drive the evolution of the US Biological Select Agent, Rathayibacter toxicus.</title>
        <authorList>
            <person name="Davis E.W.II."/>
            <person name="Tabima J.F."/>
            <person name="Weisberg A.J."/>
            <person name="Dantas Lopes L."/>
            <person name="Wiseman M.S."/>
            <person name="Wiseman M.S."/>
            <person name="Pupko T."/>
            <person name="Belcher M.S."/>
            <person name="Sechler A.J."/>
            <person name="Tancos M.A."/>
            <person name="Schroeder B.K."/>
            <person name="Murray T.D."/>
            <person name="Luster D.G."/>
            <person name="Schneider W.L."/>
            <person name="Rogers E."/>
            <person name="Andreote F.D."/>
            <person name="Grunwald N.J."/>
            <person name="Putnam M.L."/>
            <person name="Chang J.H."/>
        </authorList>
    </citation>
    <scope>NUCLEOTIDE SEQUENCE [LARGE SCALE GENOMIC DNA]</scope>
    <source>
        <strain evidence="2 3">DSM 15932</strain>
    </source>
</reference>
<keyword evidence="1" id="KW-1133">Transmembrane helix</keyword>
<dbReference type="KEGG" id="rfs:C1I64_11805"/>
<protein>
    <submittedName>
        <fullName evidence="2">Uncharacterized protein</fullName>
    </submittedName>
</protein>
<evidence type="ECO:0000256" key="1">
    <source>
        <dbReference type="SAM" id="Phobius"/>
    </source>
</evidence>
<dbReference type="RefSeq" id="WP_123447765.1">
    <property type="nucleotide sequence ID" value="NZ_CP028137.1"/>
</dbReference>
<accession>A0A3T0T208</accession>
<evidence type="ECO:0000313" key="3">
    <source>
        <dbReference type="Proteomes" id="UP000285317"/>
    </source>
</evidence>
<keyword evidence="1" id="KW-0472">Membrane</keyword>
<feature type="transmembrane region" description="Helical" evidence="1">
    <location>
        <begin position="54"/>
        <end position="77"/>
    </location>
</feature>
<evidence type="ECO:0000313" key="2">
    <source>
        <dbReference type="EMBL" id="AZZ52658.1"/>
    </source>
</evidence>
<feature type="transmembrane region" description="Helical" evidence="1">
    <location>
        <begin position="12"/>
        <end position="34"/>
    </location>
</feature>
<sequence>MTNPRYYDPVGKAVRALLVISFVCFGLAVGFFALDIVMPGSMTDAHRPWSEASGGLACFGIAALIVHYATVAIVGALRGRG</sequence>
<name>A0A3T0T208_9MICO</name>
<dbReference type="Proteomes" id="UP000285317">
    <property type="component" value="Chromosome"/>
</dbReference>